<dbReference type="EMBL" id="CAJNOE010000639">
    <property type="protein sequence ID" value="CAF1296907.1"/>
    <property type="molecule type" value="Genomic_DNA"/>
</dbReference>
<keyword evidence="1" id="KW-0732">Signal</keyword>
<feature type="signal peptide" evidence="1">
    <location>
        <begin position="1"/>
        <end position="16"/>
    </location>
</feature>
<accession>A0A815D5F9</accession>
<dbReference type="EMBL" id="CAJOAZ010000075">
    <property type="protein sequence ID" value="CAF3519200.1"/>
    <property type="molecule type" value="Genomic_DNA"/>
</dbReference>
<dbReference type="Proteomes" id="UP000663845">
    <property type="component" value="Unassembled WGS sequence"/>
</dbReference>
<dbReference type="Proteomes" id="UP000663844">
    <property type="component" value="Unassembled WGS sequence"/>
</dbReference>
<evidence type="ECO:0000313" key="6">
    <source>
        <dbReference type="Proteomes" id="UP000663860"/>
    </source>
</evidence>
<evidence type="ECO:0000313" key="4">
    <source>
        <dbReference type="EMBL" id="CAF3519200.1"/>
    </source>
</evidence>
<name>A0A815D5F9_9BILA</name>
<evidence type="ECO:0000256" key="1">
    <source>
        <dbReference type="SAM" id="SignalP"/>
    </source>
</evidence>
<proteinExistence type="predicted"/>
<comment type="caution">
    <text evidence="3">The sequence shown here is derived from an EMBL/GenBank/DDBJ whole genome shotgun (WGS) entry which is preliminary data.</text>
</comment>
<evidence type="ECO:0000313" key="5">
    <source>
        <dbReference type="EMBL" id="CAF3744101.1"/>
    </source>
</evidence>
<reference evidence="3" key="1">
    <citation type="submission" date="2021-02" db="EMBL/GenBank/DDBJ databases">
        <authorList>
            <person name="Nowell W R."/>
        </authorList>
    </citation>
    <scope>NUCLEOTIDE SEQUENCE</scope>
</reference>
<evidence type="ECO:0000313" key="2">
    <source>
        <dbReference type="EMBL" id="CAF1043361.1"/>
    </source>
</evidence>
<dbReference type="EMBL" id="CAJNOG010000177">
    <property type="protein sequence ID" value="CAF1043361.1"/>
    <property type="molecule type" value="Genomic_DNA"/>
</dbReference>
<organism evidence="3 6">
    <name type="scientific">Adineta steineri</name>
    <dbReference type="NCBI Taxonomy" id="433720"/>
    <lineage>
        <taxon>Eukaryota</taxon>
        <taxon>Metazoa</taxon>
        <taxon>Spiralia</taxon>
        <taxon>Gnathifera</taxon>
        <taxon>Rotifera</taxon>
        <taxon>Eurotatoria</taxon>
        <taxon>Bdelloidea</taxon>
        <taxon>Adinetida</taxon>
        <taxon>Adinetidae</taxon>
        <taxon>Adineta</taxon>
    </lineage>
</organism>
<gene>
    <name evidence="3" type="ORF">IZO911_LOCUS33836</name>
    <name evidence="2" type="ORF">JYZ213_LOCUS18267</name>
    <name evidence="5" type="ORF">KXQ929_LOCUS13843</name>
    <name evidence="4" type="ORF">OXD698_LOCUS2321</name>
</gene>
<dbReference type="EMBL" id="CAJOBB010000752">
    <property type="protein sequence ID" value="CAF3744101.1"/>
    <property type="molecule type" value="Genomic_DNA"/>
</dbReference>
<protein>
    <submittedName>
        <fullName evidence="3">Uncharacterized protein</fullName>
    </submittedName>
</protein>
<sequence length="96" mass="10603">MKSLLLILISITSILTLPTPIRRNTKSPLCVPNTCILESGFCFCGREDTPNDPCCNFRCRTCPTDFILPGISFEIGPMSFFPLGLGTLNFTSIGRR</sequence>
<dbReference type="Proteomes" id="UP000663860">
    <property type="component" value="Unassembled WGS sequence"/>
</dbReference>
<feature type="chain" id="PRO_5036227146" evidence="1">
    <location>
        <begin position="17"/>
        <end position="96"/>
    </location>
</feature>
<dbReference type="AlphaFoldDB" id="A0A815D5F9"/>
<evidence type="ECO:0000313" key="3">
    <source>
        <dbReference type="EMBL" id="CAF1296907.1"/>
    </source>
</evidence>
<dbReference type="Proteomes" id="UP000663868">
    <property type="component" value="Unassembled WGS sequence"/>
</dbReference>